<dbReference type="OrthoDB" id="10063405at2759"/>
<comment type="caution">
    <text evidence="2">The sequence shown here is derived from an EMBL/GenBank/DDBJ whole genome shotgun (WGS) entry which is preliminary data.</text>
</comment>
<accession>A0A6L2PTW7</accession>
<dbReference type="EMBL" id="BLKM01012228">
    <property type="protein sequence ID" value="GFG35959.1"/>
    <property type="molecule type" value="Genomic_DNA"/>
</dbReference>
<evidence type="ECO:0000259" key="1">
    <source>
        <dbReference type="Pfam" id="PF26215"/>
    </source>
</evidence>
<name>A0A6L2PTW7_COPFO</name>
<dbReference type="Proteomes" id="UP000502823">
    <property type="component" value="Unassembled WGS sequence"/>
</dbReference>
<gene>
    <name evidence="2" type="ORF">Cfor_02924</name>
</gene>
<sequence>KPTHTGRYLHFESSHSIHIKSGAGESLVNRASVLCQNEQDLKAEMYTMKKELLYNAYPTKFVASVMHKKSVKEIKQINSSGRFLGMVSVPYCTGVSKKSRMICYLYKIKAVFKAKCTLGGYLRKTKPKLELLQKSRCEHKYILKEGLCERSKLAAHAFEEGPRVVWDQAVILDVESNSLRRKYKETVHIMCCNNSISQASVEMSSLWFPVIKKELKSVGARVLFFSGIYCV</sequence>
<feature type="non-terminal residue" evidence="2">
    <location>
        <position position="1"/>
    </location>
</feature>
<dbReference type="PANTHER" id="PTHR21301:SF11">
    <property type="entry name" value="GIY-YIG DOMAIN-CONTAINING PROTEIN"/>
    <property type="match status" value="1"/>
</dbReference>
<dbReference type="PANTHER" id="PTHR21301">
    <property type="entry name" value="REVERSE TRANSCRIPTASE"/>
    <property type="match status" value="1"/>
</dbReference>
<feature type="domain" description="Helix-turn-helix" evidence="1">
    <location>
        <begin position="7"/>
        <end position="64"/>
    </location>
</feature>
<protein>
    <recommendedName>
        <fullName evidence="1">Helix-turn-helix domain-containing protein</fullName>
    </recommendedName>
</protein>
<proteinExistence type="predicted"/>
<evidence type="ECO:0000313" key="3">
    <source>
        <dbReference type="Proteomes" id="UP000502823"/>
    </source>
</evidence>
<organism evidence="2 3">
    <name type="scientific">Coptotermes formosanus</name>
    <name type="common">Formosan subterranean termite</name>
    <dbReference type="NCBI Taxonomy" id="36987"/>
    <lineage>
        <taxon>Eukaryota</taxon>
        <taxon>Metazoa</taxon>
        <taxon>Ecdysozoa</taxon>
        <taxon>Arthropoda</taxon>
        <taxon>Hexapoda</taxon>
        <taxon>Insecta</taxon>
        <taxon>Pterygota</taxon>
        <taxon>Neoptera</taxon>
        <taxon>Polyneoptera</taxon>
        <taxon>Dictyoptera</taxon>
        <taxon>Blattodea</taxon>
        <taxon>Blattoidea</taxon>
        <taxon>Termitoidae</taxon>
        <taxon>Rhinotermitidae</taxon>
        <taxon>Coptotermes</taxon>
    </lineage>
</organism>
<evidence type="ECO:0000313" key="2">
    <source>
        <dbReference type="EMBL" id="GFG35959.1"/>
    </source>
</evidence>
<dbReference type="InterPro" id="IPR058912">
    <property type="entry name" value="HTH_animal"/>
</dbReference>
<reference evidence="3" key="1">
    <citation type="submission" date="2020-01" db="EMBL/GenBank/DDBJ databases">
        <title>Draft genome sequence of the Termite Coptotermes fromosanus.</title>
        <authorList>
            <person name="Itakura S."/>
            <person name="Yosikawa Y."/>
            <person name="Umezawa K."/>
        </authorList>
    </citation>
    <scope>NUCLEOTIDE SEQUENCE [LARGE SCALE GENOMIC DNA]</scope>
</reference>
<dbReference type="Pfam" id="PF26215">
    <property type="entry name" value="HTH_animal"/>
    <property type="match status" value="1"/>
</dbReference>
<keyword evidence="3" id="KW-1185">Reference proteome</keyword>
<dbReference type="AlphaFoldDB" id="A0A6L2PTW7"/>
<dbReference type="InParanoid" id="A0A6L2PTW7"/>